<dbReference type="Pfam" id="PF05711">
    <property type="entry name" value="TylF"/>
    <property type="match status" value="1"/>
</dbReference>
<dbReference type="Proteomes" id="UP001190925">
    <property type="component" value="Unassembled WGS sequence"/>
</dbReference>
<dbReference type="PANTHER" id="PTHR40036">
    <property type="entry name" value="MACROCIN O-METHYLTRANSFERASE"/>
    <property type="match status" value="1"/>
</dbReference>
<dbReference type="PANTHER" id="PTHR40036:SF1">
    <property type="entry name" value="MACROCIN O-METHYLTRANSFERASE"/>
    <property type="match status" value="1"/>
</dbReference>
<dbReference type="InterPro" id="IPR008884">
    <property type="entry name" value="TylF_MeTrfase"/>
</dbReference>
<dbReference type="GO" id="GO:0032259">
    <property type="term" value="P:methylation"/>
    <property type="evidence" value="ECO:0007669"/>
    <property type="project" value="UniProtKB-KW"/>
</dbReference>
<dbReference type="RefSeq" id="WP_129718524.1">
    <property type="nucleotide sequence ID" value="NZ_PRLK01000001.1"/>
</dbReference>
<gene>
    <name evidence="1" type="primary">mycF</name>
    <name evidence="1" type="ORF">G6CMJM_00096</name>
</gene>
<evidence type="ECO:0000313" key="2">
    <source>
        <dbReference type="Proteomes" id="UP001190925"/>
    </source>
</evidence>
<reference evidence="1 2" key="1">
    <citation type="journal article" date="2018" name="bioRxiv">
        <title>Evidence of independent acquisition and adaption of ultra-small bacteria to human hosts across the highly diverse yet reduced genomes of the phylum Saccharibacteria.</title>
        <authorList>
            <person name="McLean J.S."/>
            <person name="Bor B."/>
            <person name="To T.T."/>
            <person name="Liu Q."/>
            <person name="Kearns K.A."/>
            <person name="Solden L.M."/>
            <person name="Wrighton K.C."/>
            <person name="He X."/>
            <person name="Shi W."/>
        </authorList>
    </citation>
    <scope>NUCLEOTIDE SEQUENCE [LARGE SCALE GENOMIC DNA]</scope>
    <source>
        <strain evidence="1 2">TM7_CMJM_G6_1_HOT_870</strain>
    </source>
</reference>
<protein>
    <submittedName>
        <fullName evidence="1">Mycinamicin III 3''-O-methyltransferase</fullName>
        <ecNumber evidence="1">2.1.1.237</ecNumber>
    </submittedName>
</protein>
<reference evidence="1 2" key="2">
    <citation type="journal article" date="2020" name="Cell Rep.">
        <title>Acquisition and Adaptation of Ultra-small Parasitic Reduced Genome Bacteria to Mammalian Hosts.</title>
        <authorList>
            <person name="McLean J.S."/>
            <person name="Bor B."/>
            <person name="Kerns K.A."/>
            <person name="Liu Q."/>
            <person name="To T.T."/>
            <person name="Solden L."/>
            <person name="Hendrickson E.L."/>
            <person name="Wrighton K."/>
            <person name="Shi W."/>
            <person name="He X."/>
        </authorList>
    </citation>
    <scope>NUCLEOTIDE SEQUENCE [LARGE SCALE GENOMIC DNA]</scope>
    <source>
        <strain evidence="1 2">TM7_CMJM_G6_1_HOT_870</strain>
    </source>
</reference>
<keyword evidence="1" id="KW-0808">Transferase</keyword>
<proteinExistence type="predicted"/>
<keyword evidence="1" id="KW-0489">Methyltransferase</keyword>
<comment type="caution">
    <text evidence="1">The sequence shown here is derived from an EMBL/GenBank/DDBJ whole genome shotgun (WGS) entry which is preliminary data.</text>
</comment>
<name>A0ABY0FJ91_9BACT</name>
<dbReference type="EC" id="2.1.1.237" evidence="1"/>
<sequence length="193" mass="21924">MNLLSEQVTENEIKIILRELNKAHAILGDVVEFGCYVGTTSVFIAKEIEKTEKTLWLYDSFEGLPEKSKQDENSLGEVFKKGELYSSKKQLINNLKKANLKTMPKITKGWFCDLTKEQIPEKISFAFLDGDYYDSILDPLKLIWDNLSSGAIIVVDDYGNQALPGAEKAVRQWCNNKGLKYKVEDSLAIFCKK</sequence>
<dbReference type="EMBL" id="PRLK01000001">
    <property type="protein sequence ID" value="RYC72992.1"/>
    <property type="molecule type" value="Genomic_DNA"/>
</dbReference>
<dbReference type="Gene3D" id="3.40.50.150">
    <property type="entry name" value="Vaccinia Virus protein VP39"/>
    <property type="match status" value="1"/>
</dbReference>
<accession>A0ABY0FJ91</accession>
<keyword evidence="2" id="KW-1185">Reference proteome</keyword>
<organism evidence="1 2">
    <name type="scientific">Candidatus Nanogingivalis gingivitcus</name>
    <dbReference type="NCBI Taxonomy" id="2171992"/>
    <lineage>
        <taxon>Bacteria</taxon>
        <taxon>Candidatus Saccharimonadota</taxon>
        <taxon>Candidatus Nanosyncoccalia</taxon>
        <taxon>Candidatus Nanogingivales</taxon>
        <taxon>Candidatus Nanogingivalaceae</taxon>
        <taxon>Candidatus Nanogingivalis</taxon>
    </lineage>
</organism>
<dbReference type="InterPro" id="IPR029063">
    <property type="entry name" value="SAM-dependent_MTases_sf"/>
</dbReference>
<dbReference type="GO" id="GO:0008168">
    <property type="term" value="F:methyltransferase activity"/>
    <property type="evidence" value="ECO:0007669"/>
    <property type="project" value="UniProtKB-KW"/>
</dbReference>
<dbReference type="SUPFAM" id="SSF53335">
    <property type="entry name" value="S-adenosyl-L-methionine-dependent methyltransferases"/>
    <property type="match status" value="1"/>
</dbReference>
<evidence type="ECO:0000313" key="1">
    <source>
        <dbReference type="EMBL" id="RYC72992.1"/>
    </source>
</evidence>